<reference evidence="1 2" key="1">
    <citation type="submission" date="2015-01" db="EMBL/GenBank/DDBJ databases">
        <title>Evolution of Trichinella species and genotypes.</title>
        <authorList>
            <person name="Korhonen P.K."/>
            <person name="Edoardo P."/>
            <person name="Giuseppe L.R."/>
            <person name="Gasser R.B."/>
        </authorList>
    </citation>
    <scope>NUCLEOTIDE SEQUENCE [LARGE SCALE GENOMIC DNA]</scope>
    <source>
        <strain evidence="1">ISS37</strain>
    </source>
</reference>
<protein>
    <submittedName>
        <fullName evidence="1">Uncharacterized protein</fullName>
    </submittedName>
</protein>
<comment type="caution">
    <text evidence="1">The sequence shown here is derived from an EMBL/GenBank/DDBJ whole genome shotgun (WGS) entry which is preliminary data.</text>
</comment>
<dbReference type="Proteomes" id="UP000054630">
    <property type="component" value="Unassembled WGS sequence"/>
</dbReference>
<name>A0A0V0RVM1_9BILA</name>
<evidence type="ECO:0000313" key="1">
    <source>
        <dbReference type="EMBL" id="KRX18455.1"/>
    </source>
</evidence>
<dbReference type="OrthoDB" id="10379174at2759"/>
<sequence>MPLAIEKVIAHHQDVAIAASSFLHWAPQVQPHSLEAPANRVDLHYGLSPFGQSRPGMSALDSWPCTACRTALFRIGHRRSGVVVQAGGKL</sequence>
<dbReference type="AlphaFoldDB" id="A0A0V0RVM1"/>
<accession>A0A0V0RVM1</accession>
<gene>
    <name evidence="1" type="ORF">T07_7038</name>
</gene>
<proteinExistence type="predicted"/>
<evidence type="ECO:0000313" key="2">
    <source>
        <dbReference type="Proteomes" id="UP000054630"/>
    </source>
</evidence>
<dbReference type="EMBL" id="JYDL01000072">
    <property type="protein sequence ID" value="KRX18455.1"/>
    <property type="molecule type" value="Genomic_DNA"/>
</dbReference>
<organism evidence="1 2">
    <name type="scientific">Trichinella nelsoni</name>
    <dbReference type="NCBI Taxonomy" id="6336"/>
    <lineage>
        <taxon>Eukaryota</taxon>
        <taxon>Metazoa</taxon>
        <taxon>Ecdysozoa</taxon>
        <taxon>Nematoda</taxon>
        <taxon>Enoplea</taxon>
        <taxon>Dorylaimia</taxon>
        <taxon>Trichinellida</taxon>
        <taxon>Trichinellidae</taxon>
        <taxon>Trichinella</taxon>
    </lineage>
</organism>
<keyword evidence="2" id="KW-1185">Reference proteome</keyword>